<keyword evidence="3" id="KW-1185">Reference proteome</keyword>
<accession>A0A560KV81</accession>
<evidence type="ECO:0000313" key="2">
    <source>
        <dbReference type="EMBL" id="TWB87158.1"/>
    </source>
</evidence>
<dbReference type="OrthoDB" id="8242933at2"/>
<evidence type="ECO:0000256" key="1">
    <source>
        <dbReference type="SAM" id="Phobius"/>
    </source>
</evidence>
<sequence>MANHEARSSDLVEIARRSGEFRKHYGVVLGAFLYLSSISAARPRSIWWSGVLTALIGAVALWIKGRVNGGT</sequence>
<organism evidence="2 3">
    <name type="scientific">Bradyrhizobium macuxiense</name>
    <dbReference type="NCBI Taxonomy" id="1755647"/>
    <lineage>
        <taxon>Bacteria</taxon>
        <taxon>Pseudomonadati</taxon>
        <taxon>Pseudomonadota</taxon>
        <taxon>Alphaproteobacteria</taxon>
        <taxon>Hyphomicrobiales</taxon>
        <taxon>Nitrobacteraceae</taxon>
        <taxon>Bradyrhizobium</taxon>
    </lineage>
</organism>
<dbReference type="EMBL" id="VITY01000023">
    <property type="protein sequence ID" value="TWB87158.1"/>
    <property type="molecule type" value="Genomic_DNA"/>
</dbReference>
<gene>
    <name evidence="2" type="ORF">FBZ93_12389</name>
</gene>
<reference evidence="2 3" key="1">
    <citation type="submission" date="2019-06" db="EMBL/GenBank/DDBJ databases">
        <title>Genomic Encyclopedia of Type Strains, Phase IV (KMG-V): Genome sequencing to study the core and pangenomes of soil and plant-associated prokaryotes.</title>
        <authorList>
            <person name="Whitman W."/>
        </authorList>
    </citation>
    <scope>NUCLEOTIDE SEQUENCE [LARGE SCALE GENOMIC DNA]</scope>
    <source>
        <strain evidence="2 3">BR 10355</strain>
    </source>
</reference>
<keyword evidence="1" id="KW-1133">Transmembrane helix</keyword>
<name>A0A560KV81_9BRAD</name>
<dbReference type="AlphaFoldDB" id="A0A560KV81"/>
<dbReference type="Proteomes" id="UP000321304">
    <property type="component" value="Unassembled WGS sequence"/>
</dbReference>
<proteinExistence type="predicted"/>
<feature type="transmembrane region" description="Helical" evidence="1">
    <location>
        <begin position="46"/>
        <end position="63"/>
    </location>
</feature>
<feature type="transmembrane region" description="Helical" evidence="1">
    <location>
        <begin position="21"/>
        <end position="40"/>
    </location>
</feature>
<keyword evidence="1" id="KW-0812">Transmembrane</keyword>
<comment type="caution">
    <text evidence="2">The sequence shown here is derived from an EMBL/GenBank/DDBJ whole genome shotgun (WGS) entry which is preliminary data.</text>
</comment>
<protein>
    <submittedName>
        <fullName evidence="2">Uncharacterized protein</fullName>
    </submittedName>
</protein>
<evidence type="ECO:0000313" key="3">
    <source>
        <dbReference type="Proteomes" id="UP000321304"/>
    </source>
</evidence>
<keyword evidence="1" id="KW-0472">Membrane</keyword>